<comment type="caution">
    <text evidence="2">The sequence shown here is derived from an EMBL/GenBank/DDBJ whole genome shotgun (WGS) entry which is preliminary data.</text>
</comment>
<dbReference type="RefSeq" id="WP_169660491.1">
    <property type="nucleotide sequence ID" value="NZ_JABANE010000149.1"/>
</dbReference>
<dbReference type="EMBL" id="JABANE010000149">
    <property type="protein sequence ID" value="NME72297.1"/>
    <property type="molecule type" value="Genomic_DNA"/>
</dbReference>
<proteinExistence type="predicted"/>
<reference evidence="2 3" key="1">
    <citation type="submission" date="2020-04" db="EMBL/GenBank/DDBJ databases">
        <title>Flammeovirga sp. SR4, a novel species isolated from seawater.</title>
        <authorList>
            <person name="Wang X."/>
        </authorList>
    </citation>
    <scope>NUCLEOTIDE SEQUENCE [LARGE SCALE GENOMIC DNA]</scope>
    <source>
        <strain evidence="2 3">ATCC 23126</strain>
    </source>
</reference>
<accession>A0A7X9XCY4</accession>
<keyword evidence="1" id="KW-0732">Signal</keyword>
<feature type="signal peptide" evidence="1">
    <location>
        <begin position="1"/>
        <end position="18"/>
    </location>
</feature>
<protein>
    <recommendedName>
        <fullName evidence="4">Lipoprotein</fullName>
    </recommendedName>
</protein>
<feature type="chain" id="PRO_5031089248" description="Lipoprotein" evidence="1">
    <location>
        <begin position="19"/>
        <end position="129"/>
    </location>
</feature>
<evidence type="ECO:0000313" key="3">
    <source>
        <dbReference type="Proteomes" id="UP000576082"/>
    </source>
</evidence>
<sequence>MKKFFIILFTLISIQSFAQTSEWRTPDKSLHKAVGYTIGAGSYLTLSIIPNITPEEKLIISIATTTLVATSKELLDMTEEGNKFCQIDLWKTASRGAISAGVLYGIDKVFFQKKRKNRKIRLSVNGYQF</sequence>
<dbReference type="Proteomes" id="UP000576082">
    <property type="component" value="Unassembled WGS sequence"/>
</dbReference>
<evidence type="ECO:0000256" key="1">
    <source>
        <dbReference type="SAM" id="SignalP"/>
    </source>
</evidence>
<keyword evidence="3" id="KW-1185">Reference proteome</keyword>
<dbReference type="AlphaFoldDB" id="A0A7X9XCY4"/>
<name>A0A7X9XCY4_9BACT</name>
<organism evidence="2 3">
    <name type="scientific">Flammeovirga aprica JL-4</name>
    <dbReference type="NCBI Taxonomy" id="694437"/>
    <lineage>
        <taxon>Bacteria</taxon>
        <taxon>Pseudomonadati</taxon>
        <taxon>Bacteroidota</taxon>
        <taxon>Cytophagia</taxon>
        <taxon>Cytophagales</taxon>
        <taxon>Flammeovirgaceae</taxon>
        <taxon>Flammeovirga</taxon>
    </lineage>
</organism>
<evidence type="ECO:0008006" key="4">
    <source>
        <dbReference type="Google" id="ProtNLM"/>
    </source>
</evidence>
<gene>
    <name evidence="2" type="ORF">HHU12_30330</name>
</gene>
<evidence type="ECO:0000313" key="2">
    <source>
        <dbReference type="EMBL" id="NME72297.1"/>
    </source>
</evidence>